<comment type="caution">
    <text evidence="1">The sequence shown here is derived from an EMBL/GenBank/DDBJ whole genome shotgun (WGS) entry which is preliminary data.</text>
</comment>
<dbReference type="EMBL" id="LAZR01003869">
    <property type="protein sequence ID" value="KKN13938.1"/>
    <property type="molecule type" value="Genomic_DNA"/>
</dbReference>
<dbReference type="AlphaFoldDB" id="A0A0F9R940"/>
<evidence type="ECO:0000313" key="1">
    <source>
        <dbReference type="EMBL" id="KKN13938.1"/>
    </source>
</evidence>
<protein>
    <submittedName>
        <fullName evidence="1">Uncharacterized protein</fullName>
    </submittedName>
</protein>
<gene>
    <name evidence="1" type="ORF">LCGC14_1001240</name>
</gene>
<sequence length="150" mass="17255">MATESSTSRRTVVQLEWDDEDTRVVATDEGKHKLVLTTRQAILACKWAADYETFKSAFDILITRLGQWKREHDEQISDAYLTVREAELMFVVVKKTQEYDREFEDSLTDLDIAIAQDEDFEMINLSVLELPNAPDDSVAVFLSPTNTLKY</sequence>
<accession>A0A0F9R940</accession>
<organism evidence="1">
    <name type="scientific">marine sediment metagenome</name>
    <dbReference type="NCBI Taxonomy" id="412755"/>
    <lineage>
        <taxon>unclassified sequences</taxon>
        <taxon>metagenomes</taxon>
        <taxon>ecological metagenomes</taxon>
    </lineage>
</organism>
<reference evidence="1" key="1">
    <citation type="journal article" date="2015" name="Nature">
        <title>Complex archaea that bridge the gap between prokaryotes and eukaryotes.</title>
        <authorList>
            <person name="Spang A."/>
            <person name="Saw J.H."/>
            <person name="Jorgensen S.L."/>
            <person name="Zaremba-Niedzwiedzka K."/>
            <person name="Martijn J."/>
            <person name="Lind A.E."/>
            <person name="van Eijk R."/>
            <person name="Schleper C."/>
            <person name="Guy L."/>
            <person name="Ettema T.J."/>
        </authorList>
    </citation>
    <scope>NUCLEOTIDE SEQUENCE</scope>
</reference>
<name>A0A0F9R940_9ZZZZ</name>
<proteinExistence type="predicted"/>